<evidence type="ECO:0000313" key="2">
    <source>
        <dbReference type="Proteomes" id="UP000291116"/>
    </source>
</evidence>
<gene>
    <name evidence="1" type="ORF">PSNMU_V1.4_AUG-EV-PASAV3_0122270</name>
</gene>
<dbReference type="AlphaFoldDB" id="A0A448ZSP4"/>
<sequence>MFFQHFRFSDIRQIGIWPASFFQMTKRRKEGVSQPQTPSIHWGTPSFRPCRIAILSARTMHNKGRLDYIVFSTPPLTDDAGVRFSISISEMTSKELCVAPDPAGAL</sequence>
<name>A0A448ZSP4_9STRA</name>
<dbReference type="Proteomes" id="UP000291116">
    <property type="component" value="Unassembled WGS sequence"/>
</dbReference>
<evidence type="ECO:0000313" key="1">
    <source>
        <dbReference type="EMBL" id="VEU45077.1"/>
    </source>
</evidence>
<accession>A0A448ZSP4</accession>
<proteinExistence type="predicted"/>
<reference evidence="1 2" key="1">
    <citation type="submission" date="2019-01" db="EMBL/GenBank/DDBJ databases">
        <authorList>
            <person name="Ferrante I. M."/>
        </authorList>
    </citation>
    <scope>NUCLEOTIDE SEQUENCE [LARGE SCALE GENOMIC DNA]</scope>
    <source>
        <strain evidence="1 2">B856</strain>
    </source>
</reference>
<keyword evidence="2" id="KW-1185">Reference proteome</keyword>
<dbReference type="EMBL" id="CAACVS010000683">
    <property type="protein sequence ID" value="VEU45077.1"/>
    <property type="molecule type" value="Genomic_DNA"/>
</dbReference>
<protein>
    <submittedName>
        <fullName evidence="1">Uncharacterized protein</fullName>
    </submittedName>
</protein>
<organism evidence="1 2">
    <name type="scientific">Pseudo-nitzschia multistriata</name>
    <dbReference type="NCBI Taxonomy" id="183589"/>
    <lineage>
        <taxon>Eukaryota</taxon>
        <taxon>Sar</taxon>
        <taxon>Stramenopiles</taxon>
        <taxon>Ochrophyta</taxon>
        <taxon>Bacillariophyta</taxon>
        <taxon>Bacillariophyceae</taxon>
        <taxon>Bacillariophycidae</taxon>
        <taxon>Bacillariales</taxon>
        <taxon>Bacillariaceae</taxon>
        <taxon>Pseudo-nitzschia</taxon>
    </lineage>
</organism>